<evidence type="ECO:0000256" key="1">
    <source>
        <dbReference type="ARBA" id="ARBA00004613"/>
    </source>
</evidence>
<reference evidence="9" key="1">
    <citation type="submission" date="2022-03" db="EMBL/GenBank/DDBJ databases">
        <title>A functionally conserved STORR gene fusion in Papaver species that diverged 16.8 million years ago.</title>
        <authorList>
            <person name="Catania T."/>
        </authorList>
    </citation>
    <scope>NUCLEOTIDE SEQUENCE</scope>
    <source>
        <strain evidence="9">S-191538</strain>
    </source>
</reference>
<evidence type="ECO:0000256" key="2">
    <source>
        <dbReference type="ARBA" id="ARBA00006722"/>
    </source>
</evidence>
<keyword evidence="7" id="KW-0611">Plant defense</keyword>
<evidence type="ECO:0000313" key="9">
    <source>
        <dbReference type="EMBL" id="MCL7049296.1"/>
    </source>
</evidence>
<evidence type="ECO:0000256" key="4">
    <source>
        <dbReference type="ARBA" id="ARBA00022529"/>
    </source>
</evidence>
<feature type="signal peptide" evidence="8">
    <location>
        <begin position="1"/>
        <end position="28"/>
    </location>
</feature>
<comment type="caution">
    <text evidence="9">The sequence shown here is derived from an EMBL/GenBank/DDBJ whole genome shotgun (WGS) entry which is preliminary data.</text>
</comment>
<evidence type="ECO:0000313" key="10">
    <source>
        <dbReference type="Proteomes" id="UP001177140"/>
    </source>
</evidence>
<sequence length="82" mass="8654">MASGKVTYIAFLVMFIVVCSDISSIVNAQAIKCCHDNAIGSCLTGSASDNERCNNLCGNCPQRKGGKCKLVDGGRHVCHCLC</sequence>
<name>A0AA41VXE5_PAPNU</name>
<dbReference type="GO" id="GO:0005576">
    <property type="term" value="C:extracellular region"/>
    <property type="evidence" value="ECO:0007669"/>
    <property type="project" value="UniProtKB-SubCell"/>
</dbReference>
<protein>
    <submittedName>
        <fullName evidence="9">Uncharacterized protein</fullName>
    </submittedName>
</protein>
<organism evidence="9 10">
    <name type="scientific">Papaver nudicaule</name>
    <name type="common">Iceland poppy</name>
    <dbReference type="NCBI Taxonomy" id="74823"/>
    <lineage>
        <taxon>Eukaryota</taxon>
        <taxon>Viridiplantae</taxon>
        <taxon>Streptophyta</taxon>
        <taxon>Embryophyta</taxon>
        <taxon>Tracheophyta</taxon>
        <taxon>Spermatophyta</taxon>
        <taxon>Magnoliopsida</taxon>
        <taxon>Ranunculales</taxon>
        <taxon>Papaveraceae</taxon>
        <taxon>Papaveroideae</taxon>
        <taxon>Papaver</taxon>
    </lineage>
</organism>
<dbReference type="InterPro" id="IPR022618">
    <property type="entry name" value="Defensin-like_20-28"/>
</dbReference>
<evidence type="ECO:0000256" key="7">
    <source>
        <dbReference type="ARBA" id="ARBA00022821"/>
    </source>
</evidence>
<dbReference type="Pfam" id="PF10868">
    <property type="entry name" value="Defensin_like"/>
    <property type="match status" value="1"/>
</dbReference>
<dbReference type="AlphaFoldDB" id="A0AA41VXE5"/>
<keyword evidence="3" id="KW-0964">Secreted</keyword>
<gene>
    <name evidence="9" type="ORF">MKW94_007315</name>
</gene>
<comment type="subcellular location">
    <subcellularLocation>
        <location evidence="1">Secreted</location>
    </subcellularLocation>
</comment>
<keyword evidence="5" id="KW-0295">Fungicide</keyword>
<keyword evidence="10" id="KW-1185">Reference proteome</keyword>
<keyword evidence="6 8" id="KW-0732">Signal</keyword>
<dbReference type="EMBL" id="JAJJMA010314334">
    <property type="protein sequence ID" value="MCL7049296.1"/>
    <property type="molecule type" value="Genomic_DNA"/>
</dbReference>
<feature type="chain" id="PRO_5041353459" evidence="8">
    <location>
        <begin position="29"/>
        <end position="82"/>
    </location>
</feature>
<dbReference type="GO" id="GO:0031640">
    <property type="term" value="P:killing of cells of another organism"/>
    <property type="evidence" value="ECO:0007669"/>
    <property type="project" value="UniProtKB-KW"/>
</dbReference>
<evidence type="ECO:0000256" key="3">
    <source>
        <dbReference type="ARBA" id="ARBA00022525"/>
    </source>
</evidence>
<evidence type="ECO:0000256" key="8">
    <source>
        <dbReference type="SAM" id="SignalP"/>
    </source>
</evidence>
<evidence type="ECO:0000256" key="5">
    <source>
        <dbReference type="ARBA" id="ARBA00022577"/>
    </source>
</evidence>
<dbReference type="GO" id="GO:0050832">
    <property type="term" value="P:defense response to fungus"/>
    <property type="evidence" value="ECO:0007669"/>
    <property type="project" value="UniProtKB-KW"/>
</dbReference>
<evidence type="ECO:0000256" key="6">
    <source>
        <dbReference type="ARBA" id="ARBA00022729"/>
    </source>
</evidence>
<accession>A0AA41VXE5</accession>
<dbReference type="Proteomes" id="UP001177140">
    <property type="component" value="Unassembled WGS sequence"/>
</dbReference>
<proteinExistence type="inferred from homology"/>
<comment type="similarity">
    <text evidence="2">Belongs to the DEFL family.</text>
</comment>
<keyword evidence="4" id="KW-0929">Antimicrobial</keyword>